<evidence type="ECO:0000313" key="3">
    <source>
        <dbReference type="Proteomes" id="UP000000304"/>
    </source>
</evidence>
<sequence length="61" mass="6982">MNTIAIRTFIPIATIMVRIVLCIYRVKAFVPPSTQFTSLELSQRFRNSDDIGPSNECQYSK</sequence>
<keyword evidence="1" id="KW-0812">Transmembrane</keyword>
<evidence type="ECO:0000313" key="2">
    <source>
        <dbReference type="EMBL" id="EDX17063.1"/>
    </source>
</evidence>
<dbReference type="Proteomes" id="UP000000304">
    <property type="component" value="Chromosome X"/>
</dbReference>
<dbReference type="HOGENOM" id="CLU_2925100_0_0_1"/>
<accession>B4R4H3</accession>
<keyword evidence="1" id="KW-0472">Membrane</keyword>
<name>B4R4H3_DROSI</name>
<gene>
    <name evidence="2" type="primary">Dsim\GD16685</name>
    <name evidence="2" type="ORF">Dsim_GD16685</name>
</gene>
<proteinExistence type="predicted"/>
<keyword evidence="3" id="KW-1185">Reference proteome</keyword>
<feature type="transmembrane region" description="Helical" evidence="1">
    <location>
        <begin position="6"/>
        <end position="26"/>
    </location>
</feature>
<organism evidence="2 3">
    <name type="scientific">Drosophila simulans</name>
    <name type="common">Fruit fly</name>
    <dbReference type="NCBI Taxonomy" id="7240"/>
    <lineage>
        <taxon>Eukaryota</taxon>
        <taxon>Metazoa</taxon>
        <taxon>Ecdysozoa</taxon>
        <taxon>Arthropoda</taxon>
        <taxon>Hexapoda</taxon>
        <taxon>Insecta</taxon>
        <taxon>Pterygota</taxon>
        <taxon>Neoptera</taxon>
        <taxon>Endopterygota</taxon>
        <taxon>Diptera</taxon>
        <taxon>Brachycera</taxon>
        <taxon>Muscomorpha</taxon>
        <taxon>Ephydroidea</taxon>
        <taxon>Drosophilidae</taxon>
        <taxon>Drosophila</taxon>
        <taxon>Sophophora</taxon>
    </lineage>
</organism>
<protein>
    <submittedName>
        <fullName evidence="2">GD16685</fullName>
    </submittedName>
</protein>
<dbReference type="EMBL" id="CM000366">
    <property type="protein sequence ID" value="EDX17063.1"/>
    <property type="molecule type" value="Genomic_DNA"/>
</dbReference>
<keyword evidence="1" id="KW-1133">Transmembrane helix</keyword>
<evidence type="ECO:0000256" key="1">
    <source>
        <dbReference type="SAM" id="Phobius"/>
    </source>
</evidence>
<dbReference type="AlphaFoldDB" id="B4R4H3"/>
<reference evidence="2 3" key="1">
    <citation type="journal article" date="2007" name="Nature">
        <title>Evolution of genes and genomes on the Drosophila phylogeny.</title>
        <authorList>
            <consortium name="Drosophila 12 Genomes Consortium"/>
            <person name="Clark A.G."/>
            <person name="Eisen M.B."/>
            <person name="Smith D.R."/>
            <person name="Bergman C.M."/>
            <person name="Oliver B."/>
            <person name="Markow T.A."/>
            <person name="Kaufman T.C."/>
            <person name="Kellis M."/>
            <person name="Gelbart W."/>
            <person name="Iyer V.N."/>
            <person name="Pollard D.A."/>
            <person name="Sackton T.B."/>
            <person name="Larracuente A.M."/>
            <person name="Singh N.D."/>
            <person name="Abad J.P."/>
            <person name="Abt D.N."/>
            <person name="Adryan B."/>
            <person name="Aguade M."/>
            <person name="Akashi H."/>
            <person name="Anderson W.W."/>
            <person name="Aquadro C.F."/>
            <person name="Ardell D.H."/>
            <person name="Arguello R."/>
            <person name="Artieri C.G."/>
            <person name="Barbash D.A."/>
            <person name="Barker D."/>
            <person name="Barsanti P."/>
            <person name="Batterham P."/>
            <person name="Batzoglou S."/>
            <person name="Begun D."/>
            <person name="Bhutkar A."/>
            <person name="Blanco E."/>
            <person name="Bosak S.A."/>
            <person name="Bradley R.K."/>
            <person name="Brand A.D."/>
            <person name="Brent M.R."/>
            <person name="Brooks A.N."/>
            <person name="Brown R.H."/>
            <person name="Butlin R.K."/>
            <person name="Caggese C."/>
            <person name="Calvi B.R."/>
            <person name="Bernardo de Carvalho A."/>
            <person name="Caspi A."/>
            <person name="Castrezana S."/>
            <person name="Celniker S.E."/>
            <person name="Chang J.L."/>
            <person name="Chapple C."/>
            <person name="Chatterji S."/>
            <person name="Chinwalla A."/>
            <person name="Civetta A."/>
            <person name="Clifton S.W."/>
            <person name="Comeron J.M."/>
            <person name="Costello J.C."/>
            <person name="Coyne J.A."/>
            <person name="Daub J."/>
            <person name="David R.G."/>
            <person name="Delcher A.L."/>
            <person name="Delehaunty K."/>
            <person name="Do C.B."/>
            <person name="Ebling H."/>
            <person name="Edwards K."/>
            <person name="Eickbush T."/>
            <person name="Evans J.D."/>
            <person name="Filipski A."/>
            <person name="Findeiss S."/>
            <person name="Freyhult E."/>
            <person name="Fulton L."/>
            <person name="Fulton R."/>
            <person name="Garcia A.C."/>
            <person name="Gardiner A."/>
            <person name="Garfield D.A."/>
            <person name="Garvin B.E."/>
            <person name="Gibson G."/>
            <person name="Gilbert D."/>
            <person name="Gnerre S."/>
            <person name="Godfrey J."/>
            <person name="Good R."/>
            <person name="Gotea V."/>
            <person name="Gravely B."/>
            <person name="Greenberg A.J."/>
            <person name="Griffiths-Jones S."/>
            <person name="Gross S."/>
            <person name="Guigo R."/>
            <person name="Gustafson E.A."/>
            <person name="Haerty W."/>
            <person name="Hahn M.W."/>
            <person name="Halligan D.L."/>
            <person name="Halpern A.L."/>
            <person name="Halter G.M."/>
            <person name="Han M.V."/>
            <person name="Heger A."/>
            <person name="Hillier L."/>
            <person name="Hinrichs A.S."/>
            <person name="Holmes I."/>
            <person name="Hoskins R.A."/>
            <person name="Hubisz M.J."/>
            <person name="Hultmark D."/>
            <person name="Huntley M.A."/>
            <person name="Jaffe D.B."/>
            <person name="Jagadeeshan S."/>
            <person name="Jeck W.R."/>
            <person name="Johnson J."/>
            <person name="Jones C.D."/>
            <person name="Jordan W.C."/>
            <person name="Karpen G.H."/>
            <person name="Kataoka E."/>
            <person name="Keightley P.D."/>
            <person name="Kheradpour P."/>
            <person name="Kirkness E.F."/>
            <person name="Koerich L.B."/>
            <person name="Kristiansen K."/>
            <person name="Kudrna D."/>
            <person name="Kulathinal R.J."/>
            <person name="Kumar S."/>
            <person name="Kwok R."/>
            <person name="Lander E."/>
            <person name="Langley C.H."/>
            <person name="Lapoint R."/>
            <person name="Lazzaro B.P."/>
            <person name="Lee S.J."/>
            <person name="Levesque L."/>
            <person name="Li R."/>
            <person name="Lin C.F."/>
            <person name="Lin M.F."/>
            <person name="Lindblad-Toh K."/>
            <person name="Llopart A."/>
            <person name="Long M."/>
            <person name="Low L."/>
            <person name="Lozovsky E."/>
            <person name="Lu J."/>
            <person name="Luo M."/>
            <person name="Machado C.A."/>
            <person name="Makalowski W."/>
            <person name="Marzo M."/>
            <person name="Matsuda M."/>
            <person name="Matzkin L."/>
            <person name="McAllister B."/>
            <person name="McBride C.S."/>
            <person name="McKernan B."/>
            <person name="McKernan K."/>
            <person name="Mendez-Lago M."/>
            <person name="Minx P."/>
            <person name="Mollenhauer M.U."/>
            <person name="Montooth K."/>
            <person name="Mount S.M."/>
            <person name="Mu X."/>
            <person name="Myers E."/>
            <person name="Negre B."/>
            <person name="Newfeld S."/>
            <person name="Nielsen R."/>
            <person name="Noor M.A."/>
            <person name="O'Grady P."/>
            <person name="Pachter L."/>
            <person name="Papaceit M."/>
            <person name="Parisi M.J."/>
            <person name="Parisi M."/>
            <person name="Parts L."/>
            <person name="Pedersen J.S."/>
            <person name="Pesole G."/>
            <person name="Phillippy A.M."/>
            <person name="Ponting C.P."/>
            <person name="Pop M."/>
            <person name="Porcelli D."/>
            <person name="Powell J.R."/>
            <person name="Prohaska S."/>
            <person name="Pruitt K."/>
            <person name="Puig M."/>
            <person name="Quesneville H."/>
            <person name="Ram K.R."/>
            <person name="Rand D."/>
            <person name="Rasmussen M.D."/>
            <person name="Reed L.K."/>
            <person name="Reenan R."/>
            <person name="Reily A."/>
            <person name="Remington K.A."/>
            <person name="Rieger T.T."/>
            <person name="Ritchie M.G."/>
            <person name="Robin C."/>
            <person name="Rogers Y.H."/>
            <person name="Rohde C."/>
            <person name="Rozas J."/>
            <person name="Rubenfield M.J."/>
            <person name="Ruiz A."/>
            <person name="Russo S."/>
            <person name="Salzberg S.L."/>
            <person name="Sanchez-Gracia A."/>
            <person name="Saranga D.J."/>
            <person name="Sato H."/>
            <person name="Schaeffer S.W."/>
            <person name="Schatz M.C."/>
            <person name="Schlenke T."/>
            <person name="Schwartz R."/>
            <person name="Segarra C."/>
            <person name="Singh R.S."/>
            <person name="Sirot L."/>
            <person name="Sirota M."/>
            <person name="Sisneros N.B."/>
            <person name="Smith C.D."/>
            <person name="Smith T.F."/>
            <person name="Spieth J."/>
            <person name="Stage D.E."/>
            <person name="Stark A."/>
            <person name="Stephan W."/>
            <person name="Strausberg R.L."/>
            <person name="Strempel S."/>
            <person name="Sturgill D."/>
            <person name="Sutton G."/>
            <person name="Sutton G.G."/>
            <person name="Tao W."/>
            <person name="Teichmann S."/>
            <person name="Tobari Y.N."/>
            <person name="Tomimura Y."/>
            <person name="Tsolas J.M."/>
            <person name="Valente V.L."/>
            <person name="Venter E."/>
            <person name="Venter J.C."/>
            <person name="Vicario S."/>
            <person name="Vieira F.G."/>
            <person name="Vilella A.J."/>
            <person name="Villasante A."/>
            <person name="Walenz B."/>
            <person name="Wang J."/>
            <person name="Wasserman M."/>
            <person name="Watts T."/>
            <person name="Wilson D."/>
            <person name="Wilson R.K."/>
            <person name="Wing R.A."/>
            <person name="Wolfner M.F."/>
            <person name="Wong A."/>
            <person name="Wong G.K."/>
            <person name="Wu C.I."/>
            <person name="Wu G."/>
            <person name="Yamamoto D."/>
            <person name="Yang H.P."/>
            <person name="Yang S.P."/>
            <person name="Yorke J.A."/>
            <person name="Yoshida K."/>
            <person name="Zdobnov E."/>
            <person name="Zhang P."/>
            <person name="Zhang Y."/>
            <person name="Zimin A.V."/>
            <person name="Baldwin J."/>
            <person name="Abdouelleil A."/>
            <person name="Abdulkadir J."/>
            <person name="Abebe A."/>
            <person name="Abera B."/>
            <person name="Abreu J."/>
            <person name="Acer S.C."/>
            <person name="Aftuck L."/>
            <person name="Alexander A."/>
            <person name="An P."/>
            <person name="Anderson E."/>
            <person name="Anderson S."/>
            <person name="Arachi H."/>
            <person name="Azer M."/>
            <person name="Bachantsang P."/>
            <person name="Barry A."/>
            <person name="Bayul T."/>
            <person name="Berlin A."/>
            <person name="Bessette D."/>
            <person name="Bloom T."/>
            <person name="Blye J."/>
            <person name="Boguslavskiy L."/>
            <person name="Bonnet C."/>
            <person name="Boukhgalter B."/>
            <person name="Bourzgui I."/>
            <person name="Brown A."/>
            <person name="Cahill P."/>
            <person name="Channer S."/>
            <person name="Cheshatsang Y."/>
            <person name="Chuda L."/>
            <person name="Citroen M."/>
            <person name="Collymore A."/>
            <person name="Cooke P."/>
            <person name="Costello M."/>
            <person name="D'Aco K."/>
            <person name="Daza R."/>
            <person name="De Haan G."/>
            <person name="DeGray S."/>
            <person name="DeMaso C."/>
            <person name="Dhargay N."/>
            <person name="Dooley K."/>
            <person name="Dooley E."/>
            <person name="Doricent M."/>
            <person name="Dorje P."/>
            <person name="Dorjee K."/>
            <person name="Dupes A."/>
            <person name="Elong R."/>
            <person name="Falk J."/>
            <person name="Farina A."/>
            <person name="Faro S."/>
            <person name="Ferguson D."/>
            <person name="Fisher S."/>
            <person name="Foley C.D."/>
            <person name="Franke A."/>
            <person name="Friedrich D."/>
            <person name="Gadbois L."/>
            <person name="Gearin G."/>
            <person name="Gearin C.R."/>
            <person name="Giannoukos G."/>
            <person name="Goode T."/>
            <person name="Graham J."/>
            <person name="Grandbois E."/>
            <person name="Grewal S."/>
            <person name="Gyaltsen K."/>
            <person name="Hafez N."/>
            <person name="Hagos B."/>
            <person name="Hall J."/>
            <person name="Henson C."/>
            <person name="Hollinger A."/>
            <person name="Honan T."/>
            <person name="Huard M.D."/>
            <person name="Hughes L."/>
            <person name="Hurhula B."/>
            <person name="Husby M.E."/>
            <person name="Kamat A."/>
            <person name="Kanga B."/>
            <person name="Kashin S."/>
            <person name="Khazanovich D."/>
            <person name="Kisner P."/>
            <person name="Lance K."/>
            <person name="Lara M."/>
            <person name="Lee W."/>
            <person name="Lennon N."/>
            <person name="Letendre F."/>
            <person name="LeVine R."/>
            <person name="Lipovsky A."/>
            <person name="Liu X."/>
            <person name="Liu J."/>
            <person name="Liu S."/>
            <person name="Lokyitsang T."/>
            <person name="Lokyitsang Y."/>
            <person name="Lubonja R."/>
            <person name="Lui A."/>
            <person name="MacDonald P."/>
            <person name="Magnisalis V."/>
            <person name="Maru K."/>
            <person name="Matthews C."/>
            <person name="McCusker W."/>
            <person name="McDonough S."/>
            <person name="Mehta T."/>
            <person name="Meldrim J."/>
            <person name="Meneus L."/>
            <person name="Mihai O."/>
            <person name="Mihalev A."/>
            <person name="Mihova T."/>
            <person name="Mittelman R."/>
            <person name="Mlenga V."/>
            <person name="Montmayeur A."/>
            <person name="Mulrain L."/>
            <person name="Navidi A."/>
            <person name="Naylor J."/>
            <person name="Negash T."/>
            <person name="Nguyen T."/>
            <person name="Nguyen N."/>
            <person name="Nicol R."/>
            <person name="Norbu C."/>
            <person name="Norbu N."/>
            <person name="Novod N."/>
            <person name="O'Neill B."/>
            <person name="Osman S."/>
            <person name="Markiewicz E."/>
            <person name="Oyono O.L."/>
            <person name="Patti C."/>
            <person name="Phunkhang P."/>
            <person name="Pierre F."/>
            <person name="Priest M."/>
            <person name="Raghuraman S."/>
            <person name="Rege F."/>
            <person name="Reyes R."/>
            <person name="Rise C."/>
            <person name="Rogov P."/>
            <person name="Ross K."/>
            <person name="Ryan E."/>
            <person name="Settipalli S."/>
            <person name="Shea T."/>
            <person name="Sherpa N."/>
            <person name="Shi L."/>
            <person name="Shih D."/>
            <person name="Sparrow T."/>
            <person name="Spaulding J."/>
            <person name="Stalker J."/>
            <person name="Stange-Thomann N."/>
            <person name="Stavropoulos S."/>
            <person name="Stone C."/>
            <person name="Strader C."/>
            <person name="Tesfaye S."/>
            <person name="Thomson T."/>
            <person name="Thoulutsang Y."/>
            <person name="Thoulutsang D."/>
            <person name="Topham K."/>
            <person name="Topping I."/>
            <person name="Tsamla T."/>
            <person name="Vassiliev H."/>
            <person name="Vo A."/>
            <person name="Wangchuk T."/>
            <person name="Wangdi T."/>
            <person name="Weiand M."/>
            <person name="Wilkinson J."/>
            <person name="Wilson A."/>
            <person name="Yadav S."/>
            <person name="Young G."/>
            <person name="Yu Q."/>
            <person name="Zembek L."/>
            <person name="Zhong D."/>
            <person name="Zimmer A."/>
            <person name="Zwirko Z."/>
            <person name="Jaffe D.B."/>
            <person name="Alvarez P."/>
            <person name="Brockman W."/>
            <person name="Butler J."/>
            <person name="Chin C."/>
            <person name="Gnerre S."/>
            <person name="Grabherr M."/>
            <person name="Kleber M."/>
            <person name="Mauceli E."/>
            <person name="MacCallum I."/>
        </authorList>
    </citation>
    <scope>NUCLEOTIDE SEQUENCE [LARGE SCALE GENOMIC DNA]</scope>
    <source>
        <strain evidence="3">white501</strain>
    </source>
</reference>